<sequence length="74" mass="8429">SEVDNAVVACFLELQVITPEPRVKTNVDTLLLSSRELAQSLFVNPHNLKSEVFEYQMPYSKVPAMYRKTRFAAP</sequence>
<evidence type="ECO:0000313" key="2">
    <source>
        <dbReference type="Proteomes" id="UP000032304"/>
    </source>
</evidence>
<accession>A0A0D2M680</accession>
<gene>
    <name evidence="1" type="ORF">B456_002G0343001</name>
</gene>
<dbReference type="AlphaFoldDB" id="A0A0D2M680"/>
<dbReference type="Gramene" id="KJB12742">
    <property type="protein sequence ID" value="KJB12742"/>
    <property type="gene ID" value="B456_002G0343001"/>
</dbReference>
<dbReference type="EMBL" id="CM001741">
    <property type="protein sequence ID" value="KJB12742.1"/>
    <property type="molecule type" value="Genomic_DNA"/>
</dbReference>
<dbReference type="Proteomes" id="UP000032304">
    <property type="component" value="Chromosome 2"/>
</dbReference>
<evidence type="ECO:0000313" key="1">
    <source>
        <dbReference type="EMBL" id="KJB12742.1"/>
    </source>
</evidence>
<feature type="non-terminal residue" evidence="1">
    <location>
        <position position="1"/>
    </location>
</feature>
<reference evidence="1 2" key="1">
    <citation type="journal article" date="2012" name="Nature">
        <title>Repeated polyploidization of Gossypium genomes and the evolution of spinnable cotton fibres.</title>
        <authorList>
            <person name="Paterson A.H."/>
            <person name="Wendel J.F."/>
            <person name="Gundlach H."/>
            <person name="Guo H."/>
            <person name="Jenkins J."/>
            <person name="Jin D."/>
            <person name="Llewellyn D."/>
            <person name="Showmaker K.C."/>
            <person name="Shu S."/>
            <person name="Udall J."/>
            <person name="Yoo M.J."/>
            <person name="Byers R."/>
            <person name="Chen W."/>
            <person name="Doron-Faigenboim A."/>
            <person name="Duke M.V."/>
            <person name="Gong L."/>
            <person name="Grimwood J."/>
            <person name="Grover C."/>
            <person name="Grupp K."/>
            <person name="Hu G."/>
            <person name="Lee T.H."/>
            <person name="Li J."/>
            <person name="Lin L."/>
            <person name="Liu T."/>
            <person name="Marler B.S."/>
            <person name="Page J.T."/>
            <person name="Roberts A.W."/>
            <person name="Romanel E."/>
            <person name="Sanders W.S."/>
            <person name="Szadkowski E."/>
            <person name="Tan X."/>
            <person name="Tang H."/>
            <person name="Xu C."/>
            <person name="Wang J."/>
            <person name="Wang Z."/>
            <person name="Zhang D."/>
            <person name="Zhang L."/>
            <person name="Ashrafi H."/>
            <person name="Bedon F."/>
            <person name="Bowers J.E."/>
            <person name="Brubaker C.L."/>
            <person name="Chee P.W."/>
            <person name="Das S."/>
            <person name="Gingle A.R."/>
            <person name="Haigler C.H."/>
            <person name="Harker D."/>
            <person name="Hoffmann L.V."/>
            <person name="Hovav R."/>
            <person name="Jones D.C."/>
            <person name="Lemke C."/>
            <person name="Mansoor S."/>
            <person name="ur Rahman M."/>
            <person name="Rainville L.N."/>
            <person name="Rambani A."/>
            <person name="Reddy U.K."/>
            <person name="Rong J.K."/>
            <person name="Saranga Y."/>
            <person name="Scheffler B.E."/>
            <person name="Scheffler J.A."/>
            <person name="Stelly D.M."/>
            <person name="Triplett B.A."/>
            <person name="Van Deynze A."/>
            <person name="Vaslin M.F."/>
            <person name="Waghmare V.N."/>
            <person name="Walford S.A."/>
            <person name="Wright R.J."/>
            <person name="Zaki E.A."/>
            <person name="Zhang T."/>
            <person name="Dennis E.S."/>
            <person name="Mayer K.F."/>
            <person name="Peterson D.G."/>
            <person name="Rokhsar D.S."/>
            <person name="Wang X."/>
            <person name="Schmutz J."/>
        </authorList>
    </citation>
    <scope>NUCLEOTIDE SEQUENCE [LARGE SCALE GENOMIC DNA]</scope>
</reference>
<proteinExistence type="predicted"/>
<name>A0A0D2M680_GOSRA</name>
<protein>
    <submittedName>
        <fullName evidence="1">Uncharacterized protein</fullName>
    </submittedName>
</protein>
<keyword evidence="2" id="KW-1185">Reference proteome</keyword>
<organism evidence="1 2">
    <name type="scientific">Gossypium raimondii</name>
    <name type="common">Peruvian cotton</name>
    <name type="synonym">Gossypium klotzschianum subsp. raimondii</name>
    <dbReference type="NCBI Taxonomy" id="29730"/>
    <lineage>
        <taxon>Eukaryota</taxon>
        <taxon>Viridiplantae</taxon>
        <taxon>Streptophyta</taxon>
        <taxon>Embryophyta</taxon>
        <taxon>Tracheophyta</taxon>
        <taxon>Spermatophyta</taxon>
        <taxon>Magnoliopsida</taxon>
        <taxon>eudicotyledons</taxon>
        <taxon>Gunneridae</taxon>
        <taxon>Pentapetalae</taxon>
        <taxon>rosids</taxon>
        <taxon>malvids</taxon>
        <taxon>Malvales</taxon>
        <taxon>Malvaceae</taxon>
        <taxon>Malvoideae</taxon>
        <taxon>Gossypium</taxon>
    </lineage>
</organism>